<evidence type="ECO:0000313" key="3">
    <source>
        <dbReference type="Proteomes" id="UP000481861"/>
    </source>
</evidence>
<accession>A0A7C8I6J8</accession>
<dbReference type="EMBL" id="JAADJZ010000016">
    <property type="protein sequence ID" value="KAF2869452.1"/>
    <property type="molecule type" value="Genomic_DNA"/>
</dbReference>
<keyword evidence="3" id="KW-1185">Reference proteome</keyword>
<dbReference type="SUPFAM" id="SSF56973">
    <property type="entry name" value="Aerolisin/ETX pore-forming domain"/>
    <property type="match status" value="1"/>
</dbReference>
<feature type="chain" id="PRO_5028852787" description="Jacalin-type lectin domain-containing protein" evidence="1">
    <location>
        <begin position="23"/>
        <end position="389"/>
    </location>
</feature>
<proteinExistence type="predicted"/>
<feature type="signal peptide" evidence="1">
    <location>
        <begin position="1"/>
        <end position="22"/>
    </location>
</feature>
<comment type="caution">
    <text evidence="2">The sequence shown here is derived from an EMBL/GenBank/DDBJ whole genome shotgun (WGS) entry which is preliminary data.</text>
</comment>
<name>A0A7C8I6J8_9PLEO</name>
<dbReference type="Gene3D" id="2.170.15.10">
    <property type="entry name" value="Proaerolysin, chain A, domain 3"/>
    <property type="match status" value="1"/>
</dbReference>
<dbReference type="Gene3D" id="2.100.10.30">
    <property type="entry name" value="Jacalin-like lectin domain"/>
    <property type="match status" value="1"/>
</dbReference>
<protein>
    <recommendedName>
        <fullName evidence="4">Jacalin-type lectin domain-containing protein</fullName>
    </recommendedName>
</protein>
<sequence length="389" mass="42650">MLLTTRALLLGAASLLCGLAHSYDLGFQGNRCNRDMMNSDPFFIGGGDGTDFCETLADIGVVITGIEVWAEGNGVNGLKFYFSDGWVSPQVGRQLGEAKRFDWKPDNGDLISSIELWGDGSGHHMGRIKLGLNNGQTFEHGRNPYVLNAGGGIMLGAAGLHELGTGINQLTFRMLKSKIHSMELGSLQYKESLEDLNNKKAGITDRLLQEVHFINDQENNNTMDYNFEERWATSAKKTWALTQTHSVGVTIANKVTAEIATFKVEHSVELSYEYSNAAMQGGEAGQEDIRVFGAKGTLDYGEEAWCQSVAQRGAFEGAFTTVVKLNLEDGTTWQFDSEGESGVIKYSEASTKCQSKPFSNTIERAPGDEVKLVEKKGEKKKRGERKFVA</sequence>
<gene>
    <name evidence="2" type="ORF">BDV95DRAFT_608997</name>
</gene>
<dbReference type="AlphaFoldDB" id="A0A7C8I6J8"/>
<evidence type="ECO:0000256" key="1">
    <source>
        <dbReference type="SAM" id="SignalP"/>
    </source>
</evidence>
<dbReference type="Proteomes" id="UP000481861">
    <property type="component" value="Unassembled WGS sequence"/>
</dbReference>
<keyword evidence="1" id="KW-0732">Signal</keyword>
<organism evidence="2 3">
    <name type="scientific">Massariosphaeria phaeospora</name>
    <dbReference type="NCBI Taxonomy" id="100035"/>
    <lineage>
        <taxon>Eukaryota</taxon>
        <taxon>Fungi</taxon>
        <taxon>Dikarya</taxon>
        <taxon>Ascomycota</taxon>
        <taxon>Pezizomycotina</taxon>
        <taxon>Dothideomycetes</taxon>
        <taxon>Pleosporomycetidae</taxon>
        <taxon>Pleosporales</taxon>
        <taxon>Pleosporales incertae sedis</taxon>
        <taxon>Massariosphaeria</taxon>
    </lineage>
</organism>
<dbReference type="InterPro" id="IPR036404">
    <property type="entry name" value="Jacalin-like_lectin_dom_sf"/>
</dbReference>
<dbReference type="OrthoDB" id="3758675at2759"/>
<evidence type="ECO:0008006" key="4">
    <source>
        <dbReference type="Google" id="ProtNLM"/>
    </source>
</evidence>
<evidence type="ECO:0000313" key="2">
    <source>
        <dbReference type="EMBL" id="KAF2869452.1"/>
    </source>
</evidence>
<reference evidence="2 3" key="1">
    <citation type="submission" date="2020-01" db="EMBL/GenBank/DDBJ databases">
        <authorList>
            <consortium name="DOE Joint Genome Institute"/>
            <person name="Haridas S."/>
            <person name="Albert R."/>
            <person name="Binder M."/>
            <person name="Bloem J."/>
            <person name="Labutti K."/>
            <person name="Salamov A."/>
            <person name="Andreopoulos B."/>
            <person name="Baker S.E."/>
            <person name="Barry K."/>
            <person name="Bills G."/>
            <person name="Bluhm B.H."/>
            <person name="Cannon C."/>
            <person name="Castanera R."/>
            <person name="Culley D.E."/>
            <person name="Daum C."/>
            <person name="Ezra D."/>
            <person name="Gonzalez J.B."/>
            <person name="Henrissat B."/>
            <person name="Kuo A."/>
            <person name="Liang C."/>
            <person name="Lipzen A."/>
            <person name="Lutzoni F."/>
            <person name="Magnuson J."/>
            <person name="Mondo S."/>
            <person name="Nolan M."/>
            <person name="Ohm R."/>
            <person name="Pangilinan J."/>
            <person name="Park H.-J.H."/>
            <person name="Ramirez L."/>
            <person name="Alfaro M."/>
            <person name="Sun H."/>
            <person name="Tritt A."/>
            <person name="Yoshinaga Y."/>
            <person name="Zwiers L.-H.L."/>
            <person name="Turgeon B.G."/>
            <person name="Goodwin S.B."/>
            <person name="Spatafora J.W."/>
            <person name="Crous P.W."/>
            <person name="Grigoriev I.V."/>
        </authorList>
    </citation>
    <scope>NUCLEOTIDE SEQUENCE [LARGE SCALE GENOMIC DNA]</scope>
    <source>
        <strain evidence="2 3">CBS 611.86</strain>
    </source>
</reference>